<protein>
    <submittedName>
        <fullName evidence="7">MFS transporter</fullName>
    </submittedName>
</protein>
<evidence type="ECO:0000259" key="6">
    <source>
        <dbReference type="PROSITE" id="PS50850"/>
    </source>
</evidence>
<feature type="transmembrane region" description="Helical" evidence="5">
    <location>
        <begin position="371"/>
        <end position="389"/>
    </location>
</feature>
<comment type="caution">
    <text evidence="7">The sequence shown here is derived from an EMBL/GenBank/DDBJ whole genome shotgun (WGS) entry which is preliminary data.</text>
</comment>
<feature type="domain" description="Major facilitator superfamily (MFS) profile" evidence="6">
    <location>
        <begin position="19"/>
        <end position="418"/>
    </location>
</feature>
<name>A0ABP6AAD0_9ACTN</name>
<feature type="transmembrane region" description="Helical" evidence="5">
    <location>
        <begin position="239"/>
        <end position="260"/>
    </location>
</feature>
<organism evidence="7 8">
    <name type="scientific">Pilimelia columellifera subsp. columellifera</name>
    <dbReference type="NCBI Taxonomy" id="706583"/>
    <lineage>
        <taxon>Bacteria</taxon>
        <taxon>Bacillati</taxon>
        <taxon>Actinomycetota</taxon>
        <taxon>Actinomycetes</taxon>
        <taxon>Micromonosporales</taxon>
        <taxon>Micromonosporaceae</taxon>
        <taxon>Pilimelia</taxon>
    </lineage>
</organism>
<accession>A0ABP6AAD0</accession>
<evidence type="ECO:0000256" key="5">
    <source>
        <dbReference type="SAM" id="Phobius"/>
    </source>
</evidence>
<evidence type="ECO:0000256" key="4">
    <source>
        <dbReference type="ARBA" id="ARBA00023136"/>
    </source>
</evidence>
<keyword evidence="3 5" id="KW-1133">Transmembrane helix</keyword>
<feature type="transmembrane region" description="Helical" evidence="5">
    <location>
        <begin position="85"/>
        <end position="104"/>
    </location>
</feature>
<evidence type="ECO:0000256" key="3">
    <source>
        <dbReference type="ARBA" id="ARBA00022989"/>
    </source>
</evidence>
<keyword evidence="4 5" id="KW-0472">Membrane</keyword>
<dbReference type="PANTHER" id="PTHR23534">
    <property type="entry name" value="MFS PERMEASE"/>
    <property type="match status" value="1"/>
</dbReference>
<feature type="transmembrane region" description="Helical" evidence="5">
    <location>
        <begin position="56"/>
        <end position="73"/>
    </location>
</feature>
<feature type="transmembrane region" description="Helical" evidence="5">
    <location>
        <begin position="20"/>
        <end position="44"/>
    </location>
</feature>
<comment type="subcellular location">
    <subcellularLocation>
        <location evidence="1">Cell membrane</location>
        <topology evidence="1">Multi-pass membrane protein</topology>
    </subcellularLocation>
</comment>
<proteinExistence type="predicted"/>
<dbReference type="InterPro" id="IPR036259">
    <property type="entry name" value="MFS_trans_sf"/>
</dbReference>
<evidence type="ECO:0000313" key="8">
    <source>
        <dbReference type="Proteomes" id="UP001499978"/>
    </source>
</evidence>
<dbReference type="RefSeq" id="WP_344167944.1">
    <property type="nucleotide sequence ID" value="NZ_BAAARY010000002.1"/>
</dbReference>
<sequence length="432" mass="42916">MTSTIAPSRPGATGVQRRTLLLLFATQIIGGTGVAIGISVGALLTARIVGTGLSGLAQSAAVVGGALLAIPATRIIQARGRRPGLVLVYTLGASGSVLVVIAATTGNVPLLFVGLLLFGGGTTANLQARYAAVDLAAAPRRGRQLSLIVWATTIGSVAAPHLAPYADGAVAGHGLAALTGPFVVSALAFLLAGALLFAFLRPDPLLTARMLADQPASPSQRGSLRLAARTILAHPEAKLAVTAVAVGHLVMVGVMAMTPVHLGEHHHSEAELLRIVGIVISAHIAGMYALSPVVGWLTDRAGRRPVIAGGALTLAAGCAFAATAGHDTTWLTVGLVLLGLGWSGTMVAGSTLLTESVPIAQRAAAQGLSDLVMGLAGASAGAVSGFVVAGPGYDVLAAAAGSATLPLAALALVAARTDRSAPVPADKECACG</sequence>
<feature type="transmembrane region" description="Helical" evidence="5">
    <location>
        <begin position="272"/>
        <end position="294"/>
    </location>
</feature>
<keyword evidence="2 5" id="KW-0812">Transmembrane</keyword>
<reference evidence="8" key="1">
    <citation type="journal article" date="2019" name="Int. J. Syst. Evol. Microbiol.">
        <title>The Global Catalogue of Microorganisms (GCM) 10K type strain sequencing project: providing services to taxonomists for standard genome sequencing and annotation.</title>
        <authorList>
            <consortium name="The Broad Institute Genomics Platform"/>
            <consortium name="The Broad Institute Genome Sequencing Center for Infectious Disease"/>
            <person name="Wu L."/>
            <person name="Ma J."/>
        </authorList>
    </citation>
    <scope>NUCLEOTIDE SEQUENCE [LARGE SCALE GENOMIC DNA]</scope>
    <source>
        <strain evidence="8">JCM 3367</strain>
    </source>
</reference>
<feature type="transmembrane region" description="Helical" evidence="5">
    <location>
        <begin position="145"/>
        <end position="163"/>
    </location>
</feature>
<keyword evidence="8" id="KW-1185">Reference proteome</keyword>
<evidence type="ECO:0000256" key="1">
    <source>
        <dbReference type="ARBA" id="ARBA00004651"/>
    </source>
</evidence>
<feature type="transmembrane region" description="Helical" evidence="5">
    <location>
        <begin position="395"/>
        <end position="415"/>
    </location>
</feature>
<evidence type="ECO:0000313" key="7">
    <source>
        <dbReference type="EMBL" id="GAA2513478.1"/>
    </source>
</evidence>
<gene>
    <name evidence="7" type="ORF">GCM10010201_06470</name>
</gene>
<feature type="transmembrane region" description="Helical" evidence="5">
    <location>
        <begin position="110"/>
        <end position="133"/>
    </location>
</feature>
<dbReference type="PROSITE" id="PS50850">
    <property type="entry name" value="MFS"/>
    <property type="match status" value="1"/>
</dbReference>
<feature type="transmembrane region" description="Helical" evidence="5">
    <location>
        <begin position="306"/>
        <end position="324"/>
    </location>
</feature>
<evidence type="ECO:0000256" key="2">
    <source>
        <dbReference type="ARBA" id="ARBA00022692"/>
    </source>
</evidence>
<feature type="transmembrane region" description="Helical" evidence="5">
    <location>
        <begin position="175"/>
        <end position="200"/>
    </location>
</feature>
<dbReference type="SUPFAM" id="SSF103473">
    <property type="entry name" value="MFS general substrate transporter"/>
    <property type="match status" value="1"/>
</dbReference>
<dbReference type="InterPro" id="IPR020846">
    <property type="entry name" value="MFS_dom"/>
</dbReference>
<feature type="transmembrane region" description="Helical" evidence="5">
    <location>
        <begin position="330"/>
        <end position="350"/>
    </location>
</feature>
<dbReference type="InterPro" id="IPR011701">
    <property type="entry name" value="MFS"/>
</dbReference>
<dbReference type="Gene3D" id="1.20.1250.20">
    <property type="entry name" value="MFS general substrate transporter like domains"/>
    <property type="match status" value="2"/>
</dbReference>
<dbReference type="EMBL" id="BAAARY010000002">
    <property type="protein sequence ID" value="GAA2513478.1"/>
    <property type="molecule type" value="Genomic_DNA"/>
</dbReference>
<dbReference type="Pfam" id="PF07690">
    <property type="entry name" value="MFS_1"/>
    <property type="match status" value="1"/>
</dbReference>
<dbReference type="Proteomes" id="UP001499978">
    <property type="component" value="Unassembled WGS sequence"/>
</dbReference>
<dbReference type="PANTHER" id="PTHR23534:SF1">
    <property type="entry name" value="MAJOR FACILITATOR SUPERFAMILY PROTEIN"/>
    <property type="match status" value="1"/>
</dbReference>